<proteinExistence type="predicted"/>
<keyword evidence="2" id="KW-1185">Reference proteome</keyword>
<organism evidence="1 2">
    <name type="scientific">Kineococcus gynurae</name>
    <dbReference type="NCBI Taxonomy" id="452979"/>
    <lineage>
        <taxon>Bacteria</taxon>
        <taxon>Bacillati</taxon>
        <taxon>Actinomycetota</taxon>
        <taxon>Actinomycetes</taxon>
        <taxon>Kineosporiales</taxon>
        <taxon>Kineosporiaceae</taxon>
        <taxon>Kineococcus</taxon>
    </lineage>
</organism>
<dbReference type="Proteomes" id="UP001589748">
    <property type="component" value="Unassembled WGS sequence"/>
</dbReference>
<dbReference type="InterPro" id="IPR008792">
    <property type="entry name" value="PQQD"/>
</dbReference>
<gene>
    <name evidence="1" type="ORF">ACFFVI_16205</name>
</gene>
<evidence type="ECO:0000313" key="2">
    <source>
        <dbReference type="Proteomes" id="UP001589748"/>
    </source>
</evidence>
<accession>A0ABV5LWR7</accession>
<name>A0ABV5LWR7_9ACTN</name>
<dbReference type="RefSeq" id="WP_380136846.1">
    <property type="nucleotide sequence ID" value="NZ_JBHLUI010000008.1"/>
</dbReference>
<reference evidence="1 2" key="1">
    <citation type="submission" date="2024-09" db="EMBL/GenBank/DDBJ databases">
        <authorList>
            <person name="Sun Q."/>
            <person name="Mori K."/>
        </authorList>
    </citation>
    <scope>NUCLEOTIDE SEQUENCE [LARGE SCALE GENOMIC DNA]</scope>
    <source>
        <strain evidence="1 2">TISTR 1856</strain>
    </source>
</reference>
<comment type="caution">
    <text evidence="1">The sequence shown here is derived from an EMBL/GenBank/DDBJ whole genome shotgun (WGS) entry which is preliminary data.</text>
</comment>
<evidence type="ECO:0000313" key="1">
    <source>
        <dbReference type="EMBL" id="MFB9378509.1"/>
    </source>
</evidence>
<dbReference type="EMBL" id="JBHMDM010000007">
    <property type="protein sequence ID" value="MFB9378509.1"/>
    <property type="molecule type" value="Genomic_DNA"/>
</dbReference>
<dbReference type="Pfam" id="PF05402">
    <property type="entry name" value="PqqD"/>
    <property type="match status" value="1"/>
</dbReference>
<dbReference type="Gene3D" id="1.10.10.1150">
    <property type="entry name" value="Coenzyme PQQ synthesis protein D (PqqD)"/>
    <property type="match status" value="1"/>
</dbReference>
<sequence length="103" mass="10780">MATTAGTPPEHRGAGAEASGRVALRADDLVWNEVDGQIVVLDTTRSTYLAITGAGVSLWPLLVAGTTRHDLVEHLLAVYAVDRATAEADVAEFLTDAAGLLRP</sequence>
<dbReference type="InterPro" id="IPR041881">
    <property type="entry name" value="PqqD_sf"/>
</dbReference>
<protein>
    <submittedName>
        <fullName evidence="1">PqqD family protein</fullName>
    </submittedName>
</protein>